<dbReference type="RefSeq" id="WP_380603541.1">
    <property type="nucleotide sequence ID" value="NZ_JBHSDU010000015.1"/>
</dbReference>
<protein>
    <submittedName>
        <fullName evidence="5">XrtA system polysaccharide chain length determinant</fullName>
    </submittedName>
</protein>
<dbReference type="Pfam" id="PF13807">
    <property type="entry name" value="GNVR"/>
    <property type="match status" value="1"/>
</dbReference>
<gene>
    <name evidence="5" type="ORF">ACFPN2_29875</name>
</gene>
<feature type="transmembrane region" description="Helical" evidence="3">
    <location>
        <begin position="506"/>
        <end position="525"/>
    </location>
</feature>
<feature type="domain" description="Tyrosine-protein kinase G-rich" evidence="4">
    <location>
        <begin position="384"/>
        <end position="463"/>
    </location>
</feature>
<feature type="region of interest" description="Disordered" evidence="2">
    <location>
        <begin position="240"/>
        <end position="280"/>
    </location>
</feature>
<comment type="caution">
    <text evidence="5">The sequence shown here is derived from an EMBL/GenBank/DDBJ whole genome shotgun (WGS) entry which is preliminary data.</text>
</comment>
<dbReference type="PANTHER" id="PTHR32309:SF13">
    <property type="entry name" value="FERRIC ENTEROBACTIN TRANSPORT PROTEIN FEPE"/>
    <property type="match status" value="1"/>
</dbReference>
<keyword evidence="3" id="KW-1133">Transmembrane helix</keyword>
<evidence type="ECO:0000313" key="6">
    <source>
        <dbReference type="Proteomes" id="UP001595904"/>
    </source>
</evidence>
<keyword evidence="3" id="KW-0812">Transmembrane</keyword>
<name>A0ABV8T0A1_9GAMM</name>
<keyword evidence="3" id="KW-0472">Membrane</keyword>
<dbReference type="PANTHER" id="PTHR32309">
    <property type="entry name" value="TYROSINE-PROTEIN KINASE"/>
    <property type="match status" value="1"/>
</dbReference>
<dbReference type="EMBL" id="JBHSDU010000015">
    <property type="protein sequence ID" value="MFC4313326.1"/>
    <property type="molecule type" value="Genomic_DNA"/>
</dbReference>
<keyword evidence="1" id="KW-0175">Coiled coil</keyword>
<organism evidence="5 6">
    <name type="scientific">Steroidobacter flavus</name>
    <dbReference type="NCBI Taxonomy" id="1842136"/>
    <lineage>
        <taxon>Bacteria</taxon>
        <taxon>Pseudomonadati</taxon>
        <taxon>Pseudomonadota</taxon>
        <taxon>Gammaproteobacteria</taxon>
        <taxon>Steroidobacterales</taxon>
        <taxon>Steroidobacteraceae</taxon>
        <taxon>Steroidobacter</taxon>
    </lineage>
</organism>
<evidence type="ECO:0000256" key="2">
    <source>
        <dbReference type="SAM" id="MobiDB-lite"/>
    </source>
</evidence>
<dbReference type="InterPro" id="IPR032807">
    <property type="entry name" value="GNVR"/>
</dbReference>
<feature type="transmembrane region" description="Helical" evidence="3">
    <location>
        <begin position="21"/>
        <end position="40"/>
    </location>
</feature>
<keyword evidence="6" id="KW-1185">Reference proteome</keyword>
<evidence type="ECO:0000256" key="3">
    <source>
        <dbReference type="SAM" id="Phobius"/>
    </source>
</evidence>
<dbReference type="Proteomes" id="UP001595904">
    <property type="component" value="Unassembled WGS sequence"/>
</dbReference>
<proteinExistence type="predicted"/>
<reference evidence="6" key="1">
    <citation type="journal article" date="2019" name="Int. J. Syst. Evol. Microbiol.">
        <title>The Global Catalogue of Microorganisms (GCM) 10K type strain sequencing project: providing services to taxonomists for standard genome sequencing and annotation.</title>
        <authorList>
            <consortium name="The Broad Institute Genomics Platform"/>
            <consortium name="The Broad Institute Genome Sequencing Center for Infectious Disease"/>
            <person name="Wu L."/>
            <person name="Ma J."/>
        </authorList>
    </citation>
    <scope>NUCLEOTIDE SEQUENCE [LARGE SCALE GENOMIC DNA]</scope>
    <source>
        <strain evidence="6">CGMCC 1.10759</strain>
    </source>
</reference>
<sequence length="538" mass="59526">MQALIDQVSNELRGAWRFRRYALAVAWGVCLFGWFVVFTIPDSYQSNARVNVDTRTALSKAVDGLVVNMDVESQLNLVRQALLGRANLEKVAQQAGLDVTARTGPEREALLNSIMARVEVALEPPMTRDPRIPNTLFRISFTDHDRQTALKVVDMLLNSFVEDTIGSDRNGTASAQRFLKEQLTDYGRRLAEAENQLAEFKKKNLGLVPGDEGGYFARLTTETQEVKRLQSQLSVANSRRAELQRQLRGETPFVPPTETGATGSRSSNGVTSGPQDTATRIQETQSRLDDLLLRYTEKHPEVIATKETLDALKARQQEELAALRRGDPGAAAVANASSNPVYQSIQTTLNAADVEIAALRSQLSDHQRNESELRRLVDTAPEVEAEYARLTRDYTVTRTQYNSLLERLEKARLSGDAEQTGVVKFNIVDPPSASFKPTFPNRPLFLLAVFVVGIGAGCAVAYVMHMMRPVFSTSRALADMTGLPVLGSVTRSWVEKYQAQLRRGMVRYAAAAAALFVVFIVVVVVQQPASRLLRQMLG</sequence>
<dbReference type="InterPro" id="IPR050445">
    <property type="entry name" value="Bact_polysacc_biosynth/exp"/>
</dbReference>
<dbReference type="InterPro" id="IPR014345">
    <property type="entry name" value="XrtA_polysacc_chain"/>
</dbReference>
<accession>A0ABV8T0A1</accession>
<evidence type="ECO:0000259" key="4">
    <source>
        <dbReference type="Pfam" id="PF13807"/>
    </source>
</evidence>
<feature type="coiled-coil region" evidence="1">
    <location>
        <begin position="349"/>
        <end position="393"/>
    </location>
</feature>
<dbReference type="NCBIfam" id="TIGR03007">
    <property type="entry name" value="pepcterm_ChnLen"/>
    <property type="match status" value="1"/>
</dbReference>
<feature type="compositionally biased region" description="Polar residues" evidence="2">
    <location>
        <begin position="259"/>
        <end position="280"/>
    </location>
</feature>
<evidence type="ECO:0000313" key="5">
    <source>
        <dbReference type="EMBL" id="MFC4313326.1"/>
    </source>
</evidence>
<feature type="transmembrane region" description="Helical" evidence="3">
    <location>
        <begin position="444"/>
        <end position="464"/>
    </location>
</feature>
<evidence type="ECO:0000256" key="1">
    <source>
        <dbReference type="SAM" id="Coils"/>
    </source>
</evidence>